<gene>
    <name evidence="3" type="ORF">ACFFIO_00710</name>
</gene>
<evidence type="ECO:0000256" key="1">
    <source>
        <dbReference type="ARBA" id="ARBA00022801"/>
    </source>
</evidence>
<comment type="caution">
    <text evidence="3">The sequence shown here is derived from an EMBL/GenBank/DDBJ whole genome shotgun (WGS) entry which is preliminary data.</text>
</comment>
<keyword evidence="4" id="KW-1185">Reference proteome</keyword>
<dbReference type="PANTHER" id="PTHR48081">
    <property type="entry name" value="AB HYDROLASE SUPERFAMILY PROTEIN C4A8.06C"/>
    <property type="match status" value="1"/>
</dbReference>
<protein>
    <submittedName>
        <fullName evidence="3">Alpha/beta hydrolase</fullName>
    </submittedName>
</protein>
<dbReference type="InterPro" id="IPR050300">
    <property type="entry name" value="GDXG_lipolytic_enzyme"/>
</dbReference>
<reference evidence="3 4" key="1">
    <citation type="submission" date="2024-09" db="EMBL/GenBank/DDBJ databases">
        <authorList>
            <person name="Sun Q."/>
            <person name="Mori K."/>
        </authorList>
    </citation>
    <scope>NUCLEOTIDE SEQUENCE [LARGE SCALE GENOMIC DNA]</scope>
    <source>
        <strain evidence="3 4">CCM 7609</strain>
    </source>
</reference>
<dbReference type="RefSeq" id="WP_159554469.1">
    <property type="nucleotide sequence ID" value="NZ_JBHLWH010000003.1"/>
</dbReference>
<evidence type="ECO:0000313" key="3">
    <source>
        <dbReference type="EMBL" id="MFC0247022.1"/>
    </source>
</evidence>
<keyword evidence="1 3" id="KW-0378">Hydrolase</keyword>
<dbReference type="Gene3D" id="3.40.50.1820">
    <property type="entry name" value="alpha/beta hydrolase"/>
    <property type="match status" value="1"/>
</dbReference>
<name>A0ABV6F0T3_9MICC</name>
<dbReference type="GO" id="GO:0016787">
    <property type="term" value="F:hydrolase activity"/>
    <property type="evidence" value="ECO:0007669"/>
    <property type="project" value="UniProtKB-KW"/>
</dbReference>
<dbReference type="InterPro" id="IPR029058">
    <property type="entry name" value="AB_hydrolase_fold"/>
</dbReference>
<dbReference type="InterPro" id="IPR013094">
    <property type="entry name" value="AB_hydrolase_3"/>
</dbReference>
<proteinExistence type="predicted"/>
<sequence>MMPETSHPGLPDEWRINPEMRKPLAGFRKALGPRGFGGIDDLNERRRVYERLGQKANARAPEAAVTRRDIVLDTDPPVPARIYQPLRDRGGGALLYIHGGGMIMGSIEAEDAHAAELAAQAGVTTVSINYRLAPEHPYPAGLDDCNAALSWLVGAASELDIQPDRIAVYGVSGGGGLAAALALRWRHQPEPPLSLLMLAAPMLDDRTVTQGPQPAVGIWNSEHNAEAWRHILGGNGAELPVPADAAAARATSLHEMPPTYLDVGSLDLFLGEDLRFAEALASAGVPLELHVYPGVYHGFDQMAPDAAWTRLAWERRVDALRRVVRSV</sequence>
<dbReference type="SUPFAM" id="SSF53474">
    <property type="entry name" value="alpha/beta-Hydrolases"/>
    <property type="match status" value="1"/>
</dbReference>
<feature type="domain" description="Alpha/beta hydrolase fold-3" evidence="2">
    <location>
        <begin position="94"/>
        <end position="299"/>
    </location>
</feature>
<dbReference type="Proteomes" id="UP001589766">
    <property type="component" value="Unassembled WGS sequence"/>
</dbReference>
<dbReference type="Pfam" id="PF07859">
    <property type="entry name" value="Abhydrolase_3"/>
    <property type="match status" value="1"/>
</dbReference>
<accession>A0ABV6F0T3</accession>
<organism evidence="3 4">
    <name type="scientific">Citricoccus parietis</name>
    <dbReference type="NCBI Taxonomy" id="592307"/>
    <lineage>
        <taxon>Bacteria</taxon>
        <taxon>Bacillati</taxon>
        <taxon>Actinomycetota</taxon>
        <taxon>Actinomycetes</taxon>
        <taxon>Micrococcales</taxon>
        <taxon>Micrococcaceae</taxon>
        <taxon>Citricoccus</taxon>
    </lineage>
</organism>
<evidence type="ECO:0000259" key="2">
    <source>
        <dbReference type="Pfam" id="PF07859"/>
    </source>
</evidence>
<evidence type="ECO:0000313" key="4">
    <source>
        <dbReference type="Proteomes" id="UP001589766"/>
    </source>
</evidence>
<dbReference type="EMBL" id="JBHLWH010000003">
    <property type="protein sequence ID" value="MFC0247022.1"/>
    <property type="molecule type" value="Genomic_DNA"/>
</dbReference>